<dbReference type="EMBL" id="JBBNAF010000008">
    <property type="protein sequence ID" value="KAK9121577.1"/>
    <property type="molecule type" value="Genomic_DNA"/>
</dbReference>
<organism evidence="1 2">
    <name type="scientific">Stephania yunnanensis</name>
    <dbReference type="NCBI Taxonomy" id="152371"/>
    <lineage>
        <taxon>Eukaryota</taxon>
        <taxon>Viridiplantae</taxon>
        <taxon>Streptophyta</taxon>
        <taxon>Embryophyta</taxon>
        <taxon>Tracheophyta</taxon>
        <taxon>Spermatophyta</taxon>
        <taxon>Magnoliopsida</taxon>
        <taxon>Ranunculales</taxon>
        <taxon>Menispermaceae</taxon>
        <taxon>Menispermoideae</taxon>
        <taxon>Cissampelideae</taxon>
        <taxon>Stephania</taxon>
    </lineage>
</organism>
<proteinExistence type="predicted"/>
<protein>
    <submittedName>
        <fullName evidence="1">Uncharacterized protein</fullName>
    </submittedName>
</protein>
<accession>A0AAP0IVM3</accession>
<keyword evidence="2" id="KW-1185">Reference proteome</keyword>
<evidence type="ECO:0000313" key="1">
    <source>
        <dbReference type="EMBL" id="KAK9121577.1"/>
    </source>
</evidence>
<sequence length="72" mass="8337">MARTSSTEKKSQRTLWYLIGLTFAMVGASYAAVPLYKRFCQATGYGGTVQRREKFFFILIKCSPKLWFITRD</sequence>
<name>A0AAP0IVM3_9MAGN</name>
<reference evidence="1 2" key="1">
    <citation type="submission" date="2024-01" db="EMBL/GenBank/DDBJ databases">
        <title>Genome assemblies of Stephania.</title>
        <authorList>
            <person name="Yang L."/>
        </authorList>
    </citation>
    <scope>NUCLEOTIDE SEQUENCE [LARGE SCALE GENOMIC DNA]</scope>
    <source>
        <strain evidence="1">YNDBR</strain>
        <tissue evidence="1">Leaf</tissue>
    </source>
</reference>
<dbReference type="PANTHER" id="PTHR21320">
    <property type="entry name" value="CYTOCHROME C OXIDASE ASSEMBLY PROTEIN COX11-RELATED"/>
    <property type="match status" value="1"/>
</dbReference>
<gene>
    <name evidence="1" type="ORF">Syun_019194</name>
</gene>
<dbReference type="AlphaFoldDB" id="A0AAP0IVM3"/>
<dbReference type="GO" id="GO:0005743">
    <property type="term" value="C:mitochondrial inner membrane"/>
    <property type="evidence" value="ECO:0007669"/>
    <property type="project" value="TreeGrafter"/>
</dbReference>
<comment type="caution">
    <text evidence="1">The sequence shown here is derived from an EMBL/GenBank/DDBJ whole genome shotgun (WGS) entry which is preliminary data.</text>
</comment>
<dbReference type="Proteomes" id="UP001420932">
    <property type="component" value="Unassembled WGS sequence"/>
</dbReference>
<evidence type="ECO:0000313" key="2">
    <source>
        <dbReference type="Proteomes" id="UP001420932"/>
    </source>
</evidence>
<dbReference type="PANTHER" id="PTHR21320:SF3">
    <property type="entry name" value="CYTOCHROME C OXIDASE ASSEMBLY PROTEIN COX11, MITOCHONDRIAL-RELATED"/>
    <property type="match status" value="1"/>
</dbReference>